<reference evidence="3" key="1">
    <citation type="submission" date="2020-01" db="EMBL/GenBank/DDBJ databases">
        <authorList>
            <person name="Rat A."/>
        </authorList>
    </citation>
    <scope>NUCLEOTIDE SEQUENCE</scope>
    <source>
        <strain evidence="3">LMG 31161</strain>
    </source>
</reference>
<comment type="caution">
    <text evidence="3">The sequence shown here is derived from an EMBL/GenBank/DDBJ whole genome shotgun (WGS) entry which is preliminary data.</text>
</comment>
<feature type="compositionally biased region" description="Low complexity" evidence="1">
    <location>
        <begin position="38"/>
        <end position="47"/>
    </location>
</feature>
<dbReference type="EMBL" id="JAAEDK010000052">
    <property type="protein sequence ID" value="MBR0661388.1"/>
    <property type="molecule type" value="Genomic_DNA"/>
</dbReference>
<organism evidence="3 4">
    <name type="scientific">Neoroseomonas oryzicola</name>
    <dbReference type="NCBI Taxonomy" id="535904"/>
    <lineage>
        <taxon>Bacteria</taxon>
        <taxon>Pseudomonadati</taxon>
        <taxon>Pseudomonadota</taxon>
        <taxon>Alphaproteobacteria</taxon>
        <taxon>Acetobacterales</taxon>
        <taxon>Acetobacteraceae</taxon>
        <taxon>Neoroseomonas</taxon>
    </lineage>
</organism>
<dbReference type="Proteomes" id="UP001138708">
    <property type="component" value="Unassembled WGS sequence"/>
</dbReference>
<feature type="signal peptide" evidence="2">
    <location>
        <begin position="1"/>
        <end position="22"/>
    </location>
</feature>
<protein>
    <submittedName>
        <fullName evidence="3">Uncharacterized protein</fullName>
    </submittedName>
</protein>
<evidence type="ECO:0000313" key="4">
    <source>
        <dbReference type="Proteomes" id="UP001138708"/>
    </source>
</evidence>
<feature type="region of interest" description="Disordered" evidence="1">
    <location>
        <begin position="22"/>
        <end position="47"/>
    </location>
</feature>
<evidence type="ECO:0000256" key="2">
    <source>
        <dbReference type="SAM" id="SignalP"/>
    </source>
</evidence>
<evidence type="ECO:0000256" key="1">
    <source>
        <dbReference type="SAM" id="MobiDB-lite"/>
    </source>
</evidence>
<dbReference type="AlphaFoldDB" id="A0A9X9WM28"/>
<keyword evidence="2" id="KW-0732">Signal</keyword>
<name>A0A9X9WM28_9PROT</name>
<accession>A0A9X9WM28</accession>
<proteinExistence type="predicted"/>
<feature type="chain" id="PRO_5040914620" evidence="2">
    <location>
        <begin position="23"/>
        <end position="47"/>
    </location>
</feature>
<gene>
    <name evidence="3" type="ORF">GXW75_19190</name>
</gene>
<sequence>MTAALRTGVVMLALLGATPALGQSSLGGAGSLPPPQRPGGTPAPTAT</sequence>
<feature type="non-terminal residue" evidence="3">
    <location>
        <position position="47"/>
    </location>
</feature>
<reference evidence="3" key="2">
    <citation type="journal article" date="2021" name="Syst. Appl. Microbiol.">
        <title>Roseomonas hellenica sp. nov., isolated from roots of wild-growing Alkanna tinctoria.</title>
        <authorList>
            <person name="Rat A."/>
            <person name="Naranjo H.D."/>
            <person name="Lebbe L."/>
            <person name="Cnockaert M."/>
            <person name="Krigas N."/>
            <person name="Grigoriadou K."/>
            <person name="Maloupa E."/>
            <person name="Willems A."/>
        </authorList>
    </citation>
    <scope>NUCLEOTIDE SEQUENCE</scope>
    <source>
        <strain evidence="3">LMG 31161</strain>
    </source>
</reference>
<evidence type="ECO:0000313" key="3">
    <source>
        <dbReference type="EMBL" id="MBR0661388.1"/>
    </source>
</evidence>